<proteinExistence type="predicted"/>
<keyword evidence="3" id="KW-1185">Reference proteome</keyword>
<dbReference type="Gene3D" id="2.40.160.60">
    <property type="entry name" value="Outer membrane protein transport protein (OMPP1/FadL/TodX)"/>
    <property type="match status" value="1"/>
</dbReference>
<reference evidence="3" key="2">
    <citation type="journal article" date="2016" name="Int. J. Syst. Evol. Microbiol.">
        <title>Complete genome sequence and cell structure of Limnochorda pilosa, a Gram-negative spore-former within the phylum Firmicutes.</title>
        <authorList>
            <person name="Watanabe M."/>
            <person name="Kojima H."/>
            <person name="Fukui M."/>
        </authorList>
    </citation>
    <scope>NUCLEOTIDE SEQUENCE [LARGE SCALE GENOMIC DNA]</scope>
    <source>
        <strain evidence="3">HC45</strain>
    </source>
</reference>
<protein>
    <submittedName>
        <fullName evidence="2">Uncharacterized protein</fullName>
    </submittedName>
</protein>
<name>A0A0K2SGE5_LIMPI</name>
<gene>
    <name evidence="2" type="ORF">LIP_0067</name>
</gene>
<feature type="chain" id="PRO_5005486883" evidence="1">
    <location>
        <begin position="28"/>
        <end position="407"/>
    </location>
</feature>
<dbReference type="Proteomes" id="UP000065807">
    <property type="component" value="Chromosome"/>
</dbReference>
<accession>A0A0K2SGE5</accession>
<keyword evidence="1" id="KW-0732">Signal</keyword>
<dbReference type="RefSeq" id="WP_068132800.1">
    <property type="nucleotide sequence ID" value="NZ_AP014924.1"/>
</dbReference>
<dbReference type="OrthoDB" id="2111548at2"/>
<evidence type="ECO:0000313" key="3">
    <source>
        <dbReference type="Proteomes" id="UP000065807"/>
    </source>
</evidence>
<reference evidence="3" key="1">
    <citation type="submission" date="2015-07" db="EMBL/GenBank/DDBJ databases">
        <title>Complete genome sequence and phylogenetic analysis of Limnochorda pilosa.</title>
        <authorList>
            <person name="Watanabe M."/>
            <person name="Kojima H."/>
            <person name="Fukui M."/>
        </authorList>
    </citation>
    <scope>NUCLEOTIDE SEQUENCE [LARGE SCALE GENOMIC DNA]</scope>
    <source>
        <strain evidence="3">HC45</strain>
    </source>
</reference>
<organism evidence="2 3">
    <name type="scientific">Limnochorda pilosa</name>
    <dbReference type="NCBI Taxonomy" id="1555112"/>
    <lineage>
        <taxon>Bacteria</taxon>
        <taxon>Bacillati</taxon>
        <taxon>Bacillota</taxon>
        <taxon>Limnochordia</taxon>
        <taxon>Limnochordales</taxon>
        <taxon>Limnochordaceae</taxon>
        <taxon>Limnochorda</taxon>
    </lineage>
</organism>
<evidence type="ECO:0000256" key="1">
    <source>
        <dbReference type="SAM" id="SignalP"/>
    </source>
</evidence>
<feature type="signal peptide" evidence="1">
    <location>
        <begin position="1"/>
        <end position="27"/>
    </location>
</feature>
<dbReference type="KEGG" id="lpil:LIP_0067"/>
<sequence length="407" mass="41680">MKHTPVGRLTALILSVVFVLAGAGATAQEFPAGPQAHAFPPGARAYGMGGAFVAVADDASALYWNPAALGESRFGLLVSAGAQQVDRIQDMVALAEAMESGGDPGIALPVQVSLPVAGLAALTLGPLGLGAQVEGWATADVKEESINNPDTGDPIKSVPTGTVAYSYLVPARAGLGIRVLSLGPVGSLSLGVAGSYYFPGMGEAGSYVMEVADAPPSDPEDPVYTTTETRLTPEGYAVALGLKARLTPWIAVGAVAHDVVSTLAWSGDQVTTTYTYDPVEEGIKSQETATEVPTQPAARPMTYQYGLAITPPFLGLTVAADLDSEQVAHLGAEWRIFGILALRAGYVTPLAALTGGDALLPADYGAPLRAGLSLGLPFLHVHAGAGFASADELSTVQDAMAEVSLHF</sequence>
<dbReference type="AlphaFoldDB" id="A0A0K2SGE5"/>
<evidence type="ECO:0000313" key="2">
    <source>
        <dbReference type="EMBL" id="BAS25924.1"/>
    </source>
</evidence>
<dbReference type="EMBL" id="AP014924">
    <property type="protein sequence ID" value="BAS25924.1"/>
    <property type="molecule type" value="Genomic_DNA"/>
</dbReference>